<feature type="transmembrane region" description="Helical" evidence="7">
    <location>
        <begin position="414"/>
        <end position="433"/>
    </location>
</feature>
<dbReference type="SUPFAM" id="SSF103473">
    <property type="entry name" value="MFS general substrate transporter"/>
    <property type="match status" value="1"/>
</dbReference>
<feature type="transmembrane region" description="Helical" evidence="7">
    <location>
        <begin position="445"/>
        <end position="466"/>
    </location>
</feature>
<feature type="transmembrane region" description="Helical" evidence="7">
    <location>
        <begin position="140"/>
        <end position="162"/>
    </location>
</feature>
<dbReference type="EMBL" id="NAJL01000097">
    <property type="protein sequence ID" value="TKA21847.1"/>
    <property type="molecule type" value="Genomic_DNA"/>
</dbReference>
<dbReference type="InterPro" id="IPR020846">
    <property type="entry name" value="MFS_dom"/>
</dbReference>
<dbReference type="Pfam" id="PF07690">
    <property type="entry name" value="MFS_1"/>
    <property type="match status" value="1"/>
</dbReference>
<feature type="transmembrane region" description="Helical" evidence="7">
    <location>
        <begin position="86"/>
        <end position="107"/>
    </location>
</feature>
<feature type="transmembrane region" description="Helical" evidence="7">
    <location>
        <begin position="114"/>
        <end position="134"/>
    </location>
</feature>
<keyword evidence="5 7" id="KW-0472">Membrane</keyword>
<name>A0A4U0TJC6_9PEZI</name>
<gene>
    <name evidence="9" type="ORF">B0A50_08516</name>
</gene>
<evidence type="ECO:0000256" key="6">
    <source>
        <dbReference type="SAM" id="MobiDB-lite"/>
    </source>
</evidence>
<evidence type="ECO:0000259" key="8">
    <source>
        <dbReference type="PROSITE" id="PS50850"/>
    </source>
</evidence>
<organism evidence="9 10">
    <name type="scientific">Salinomyces thailandicus</name>
    <dbReference type="NCBI Taxonomy" id="706561"/>
    <lineage>
        <taxon>Eukaryota</taxon>
        <taxon>Fungi</taxon>
        <taxon>Dikarya</taxon>
        <taxon>Ascomycota</taxon>
        <taxon>Pezizomycotina</taxon>
        <taxon>Dothideomycetes</taxon>
        <taxon>Dothideomycetidae</taxon>
        <taxon>Mycosphaerellales</taxon>
        <taxon>Teratosphaeriaceae</taxon>
        <taxon>Salinomyces</taxon>
    </lineage>
</organism>
<keyword evidence="3 7" id="KW-0812">Transmembrane</keyword>
<accession>A0A4U0TJC6</accession>
<dbReference type="PANTHER" id="PTHR43791">
    <property type="entry name" value="PERMEASE-RELATED"/>
    <property type="match status" value="1"/>
</dbReference>
<evidence type="ECO:0000256" key="7">
    <source>
        <dbReference type="SAM" id="Phobius"/>
    </source>
</evidence>
<reference evidence="9 10" key="1">
    <citation type="submission" date="2017-03" db="EMBL/GenBank/DDBJ databases">
        <title>Genomes of endolithic fungi from Antarctica.</title>
        <authorList>
            <person name="Coleine C."/>
            <person name="Masonjones S."/>
            <person name="Stajich J.E."/>
        </authorList>
    </citation>
    <scope>NUCLEOTIDE SEQUENCE [LARGE SCALE GENOMIC DNA]</scope>
    <source>
        <strain evidence="9 10">CCFEE 6315</strain>
    </source>
</reference>
<dbReference type="FunFam" id="1.20.1250.20:FF:000034">
    <property type="entry name" value="MFS general substrate transporter"/>
    <property type="match status" value="1"/>
</dbReference>
<keyword evidence="2" id="KW-0813">Transport</keyword>
<dbReference type="PANTHER" id="PTHR43791:SF18">
    <property type="entry name" value="NICOTINIC ACID TRANSPORTER TNA1, PUTATIVE (AFU_ORTHOLOGUE AFUA_3G03820)-RELATED"/>
    <property type="match status" value="1"/>
</dbReference>
<keyword evidence="10" id="KW-1185">Reference proteome</keyword>
<dbReference type="GO" id="GO:0022857">
    <property type="term" value="F:transmembrane transporter activity"/>
    <property type="evidence" value="ECO:0007669"/>
    <property type="project" value="InterPro"/>
</dbReference>
<evidence type="ECO:0000256" key="3">
    <source>
        <dbReference type="ARBA" id="ARBA00022692"/>
    </source>
</evidence>
<feature type="region of interest" description="Disordered" evidence="6">
    <location>
        <begin position="1"/>
        <end position="31"/>
    </location>
</feature>
<dbReference type="InterPro" id="IPR036259">
    <property type="entry name" value="MFS_trans_sf"/>
</dbReference>
<feature type="transmembrane region" description="Helical" evidence="7">
    <location>
        <begin position="174"/>
        <end position="195"/>
    </location>
</feature>
<keyword evidence="4 7" id="KW-1133">Transmembrane helix</keyword>
<evidence type="ECO:0000256" key="4">
    <source>
        <dbReference type="ARBA" id="ARBA00022989"/>
    </source>
</evidence>
<dbReference type="FunFam" id="1.20.1250.20:FF:000068">
    <property type="entry name" value="MFS general substrate transporter"/>
    <property type="match status" value="1"/>
</dbReference>
<evidence type="ECO:0000313" key="10">
    <source>
        <dbReference type="Proteomes" id="UP000308549"/>
    </source>
</evidence>
<feature type="domain" description="Major facilitator superfamily (MFS) profile" evidence="8">
    <location>
        <begin position="48"/>
        <end position="473"/>
    </location>
</feature>
<evidence type="ECO:0000256" key="2">
    <source>
        <dbReference type="ARBA" id="ARBA00022448"/>
    </source>
</evidence>
<feature type="compositionally biased region" description="Basic and acidic residues" evidence="6">
    <location>
        <begin position="8"/>
        <end position="31"/>
    </location>
</feature>
<sequence>MDAPLPKATHEKLDYSDGNVSHDERSPAAEAASRVDAKKTLRQMDYRVIPIVTVLYLLSFLDRGNIGNAKVQGMEEDLELTGNRYNLAYTVFFFPYALLELPANLLLKKLSPSIWLPCIMIAWGLVTTLTGIVQNYHGLIAVRVMLGVAEAGQYPGCAYYLTTWYAPQDLGFRQGLFFSAAALAGSFSGLLAYGLAQMDGVGGLAGWRWIFIIEGIVTVVVGVGAFFLITDSPAKAKFLTPEQRSWATHRVQTRGATEWDGVEAKEIESDQFQWKYVWRAFTDPQIWLGVIVDWAATCTIYGMSAFLPSIVANLGYSGNQANLLTIPVYVCACLLTVSLSWYSDRLKKRSLFVIFLLCAELVGYVLAMIGSSQLINGLSYAGVFIATAACYPAFVLIITWVLSNIAPTYKRASGTAVLVGIGNLAGAMAPNFFRPQDAPEYLLGLGLEIMMVSLGIISAVSLVFFYKSKNKKRAAEVANGITLSHDELADMGDRAPTYQYVL</sequence>
<evidence type="ECO:0000256" key="1">
    <source>
        <dbReference type="ARBA" id="ARBA00004141"/>
    </source>
</evidence>
<proteinExistence type="predicted"/>
<feature type="transmembrane region" description="Helical" evidence="7">
    <location>
        <begin position="377"/>
        <end position="402"/>
    </location>
</feature>
<evidence type="ECO:0000313" key="9">
    <source>
        <dbReference type="EMBL" id="TKA21847.1"/>
    </source>
</evidence>
<dbReference type="OrthoDB" id="2962993at2759"/>
<dbReference type="Gene3D" id="1.20.1250.20">
    <property type="entry name" value="MFS general substrate transporter like domains"/>
    <property type="match status" value="2"/>
</dbReference>
<dbReference type="AlphaFoldDB" id="A0A4U0TJC6"/>
<feature type="transmembrane region" description="Helical" evidence="7">
    <location>
        <begin position="323"/>
        <end position="342"/>
    </location>
</feature>
<dbReference type="GO" id="GO:0016020">
    <property type="term" value="C:membrane"/>
    <property type="evidence" value="ECO:0007669"/>
    <property type="project" value="UniProtKB-SubCell"/>
</dbReference>
<feature type="transmembrane region" description="Helical" evidence="7">
    <location>
        <begin position="351"/>
        <end position="371"/>
    </location>
</feature>
<feature type="transmembrane region" description="Helical" evidence="7">
    <location>
        <begin position="48"/>
        <end position="66"/>
    </location>
</feature>
<evidence type="ECO:0000256" key="5">
    <source>
        <dbReference type="ARBA" id="ARBA00023136"/>
    </source>
</evidence>
<feature type="transmembrane region" description="Helical" evidence="7">
    <location>
        <begin position="286"/>
        <end position="311"/>
    </location>
</feature>
<dbReference type="InterPro" id="IPR011701">
    <property type="entry name" value="MFS"/>
</dbReference>
<protein>
    <recommendedName>
        <fullName evidence="8">Major facilitator superfamily (MFS) profile domain-containing protein</fullName>
    </recommendedName>
</protein>
<dbReference type="PROSITE" id="PS50850">
    <property type="entry name" value="MFS"/>
    <property type="match status" value="1"/>
</dbReference>
<feature type="transmembrane region" description="Helical" evidence="7">
    <location>
        <begin position="207"/>
        <end position="229"/>
    </location>
</feature>
<dbReference type="Proteomes" id="UP000308549">
    <property type="component" value="Unassembled WGS sequence"/>
</dbReference>
<comment type="subcellular location">
    <subcellularLocation>
        <location evidence="1">Membrane</location>
        <topology evidence="1">Multi-pass membrane protein</topology>
    </subcellularLocation>
</comment>
<comment type="caution">
    <text evidence="9">The sequence shown here is derived from an EMBL/GenBank/DDBJ whole genome shotgun (WGS) entry which is preliminary data.</text>
</comment>